<keyword evidence="3" id="KW-1185">Reference proteome</keyword>
<accession>A0ABD5V645</accession>
<gene>
    <name evidence="2" type="ORF">ACFQGH_17955</name>
</gene>
<sequence>MAHGSTNQHSSLSLDTVFELLANKRRRFALYSLLDSLEDPIEFKTLAEDVATLEAAMLENPSLETCIRTLQQTSISGISRFSVMSESLIVILVMNSYAVLINPYSLSGLLACGTMNSIQAEERHASVVVITDLGSLLVAYRAGLLSALSHTRFYYTCDIVSRFD</sequence>
<evidence type="ECO:0000259" key="1">
    <source>
        <dbReference type="Pfam" id="PF24035"/>
    </source>
</evidence>
<dbReference type="InterPro" id="IPR055768">
    <property type="entry name" value="DUF7344"/>
</dbReference>
<dbReference type="Pfam" id="PF24035">
    <property type="entry name" value="DUF7344"/>
    <property type="match status" value="1"/>
</dbReference>
<comment type="caution">
    <text evidence="2">The sequence shown here is derived from an EMBL/GenBank/DDBJ whole genome shotgun (WGS) entry which is preliminary data.</text>
</comment>
<protein>
    <recommendedName>
        <fullName evidence="1">DUF7344 domain-containing protein</fullName>
    </recommendedName>
</protein>
<name>A0ABD5V645_9EURY</name>
<feature type="domain" description="DUF7344" evidence="1">
    <location>
        <begin position="18"/>
        <end position="58"/>
    </location>
</feature>
<dbReference type="EMBL" id="JBHSXQ010000006">
    <property type="protein sequence ID" value="MFC6907073.1"/>
    <property type="molecule type" value="Genomic_DNA"/>
</dbReference>
<proteinExistence type="predicted"/>
<dbReference type="Proteomes" id="UP001596312">
    <property type="component" value="Unassembled WGS sequence"/>
</dbReference>
<reference evidence="2 3" key="1">
    <citation type="journal article" date="2019" name="Int. J. Syst. Evol. Microbiol.">
        <title>The Global Catalogue of Microorganisms (GCM) 10K type strain sequencing project: providing services to taxonomists for standard genome sequencing and annotation.</title>
        <authorList>
            <consortium name="The Broad Institute Genomics Platform"/>
            <consortium name="The Broad Institute Genome Sequencing Center for Infectious Disease"/>
            <person name="Wu L."/>
            <person name="Ma J."/>
        </authorList>
    </citation>
    <scope>NUCLEOTIDE SEQUENCE [LARGE SCALE GENOMIC DNA]</scope>
    <source>
        <strain evidence="2 3">CGMCC 1.3240</strain>
    </source>
</reference>
<dbReference type="RefSeq" id="WP_340605653.1">
    <property type="nucleotide sequence ID" value="NZ_JBBMXV010000006.1"/>
</dbReference>
<dbReference type="AlphaFoldDB" id="A0ABD5V645"/>
<evidence type="ECO:0000313" key="2">
    <source>
        <dbReference type="EMBL" id="MFC6907073.1"/>
    </source>
</evidence>
<evidence type="ECO:0000313" key="3">
    <source>
        <dbReference type="Proteomes" id="UP001596312"/>
    </source>
</evidence>
<organism evidence="2 3">
    <name type="scientific">Halalkalicoccus tibetensis</name>
    <dbReference type="NCBI Taxonomy" id="175632"/>
    <lineage>
        <taxon>Archaea</taxon>
        <taxon>Methanobacteriati</taxon>
        <taxon>Methanobacteriota</taxon>
        <taxon>Stenosarchaea group</taxon>
        <taxon>Halobacteria</taxon>
        <taxon>Halobacteriales</taxon>
        <taxon>Halococcaceae</taxon>
        <taxon>Halalkalicoccus</taxon>
    </lineage>
</organism>